<evidence type="ECO:0000313" key="2">
    <source>
        <dbReference type="EMBL" id="ABK52251.1"/>
    </source>
</evidence>
<evidence type="ECO:0000259" key="1">
    <source>
        <dbReference type="Pfam" id="PF06722"/>
    </source>
</evidence>
<keyword evidence="3" id="KW-1185">Reference proteome</keyword>
<dbReference type="Pfam" id="PF06722">
    <property type="entry name" value="EryCIII-like_C"/>
    <property type="match status" value="1"/>
</dbReference>
<keyword evidence="2" id="KW-0808">Transferase</keyword>
<dbReference type="InParanoid" id="A0LS41"/>
<dbReference type="CAZy" id="GT1">
    <property type="family name" value="Glycosyltransferase Family 1"/>
</dbReference>
<proteinExistence type="predicted"/>
<dbReference type="KEGG" id="ace:Acel_0478"/>
<feature type="domain" description="Erythromycin biosynthesis protein CIII-like C-terminal" evidence="1">
    <location>
        <begin position="273"/>
        <end position="397"/>
    </location>
</feature>
<dbReference type="EMBL" id="CP000481">
    <property type="protein sequence ID" value="ABK52251.1"/>
    <property type="molecule type" value="Genomic_DNA"/>
</dbReference>
<dbReference type="PANTHER" id="PTHR21015">
    <property type="entry name" value="UDP-N-ACETYLGLUCOSAMINE--N-ACETYLMURAMYL-(PENTAPEPTIDE) PYROPHOSPHORYL-UNDECAPRENOL N-ACETYLGLUCOSAMINE TRANSFERASE 1"/>
    <property type="match status" value="1"/>
</dbReference>
<reference evidence="2 3" key="1">
    <citation type="journal article" date="2009" name="Genome Res.">
        <title>Complete genome of the cellulolytic thermophile Acidothermus cellulolyticus 11B provides insights into its ecophysiological and evolutionary adaptations.</title>
        <authorList>
            <person name="Barabote R.D."/>
            <person name="Xie G."/>
            <person name="Leu D.H."/>
            <person name="Normand P."/>
            <person name="Necsulea A."/>
            <person name="Daubin V."/>
            <person name="Medigue C."/>
            <person name="Adney W.S."/>
            <person name="Xu X.C."/>
            <person name="Lapidus A."/>
            <person name="Parales R.E."/>
            <person name="Detter C."/>
            <person name="Pujic P."/>
            <person name="Bruce D."/>
            <person name="Lavire C."/>
            <person name="Challacombe J.F."/>
            <person name="Brettin T.S."/>
            <person name="Berry A.M."/>
        </authorList>
    </citation>
    <scope>NUCLEOTIDE SEQUENCE [LARGE SCALE GENOMIC DNA]</scope>
    <source>
        <strain evidence="3">ATCC 43068 / DSM 8971 / 11B</strain>
    </source>
</reference>
<protein>
    <submittedName>
        <fullName evidence="2">Glycosyltransferase 28, C-terminal domain protein</fullName>
    </submittedName>
</protein>
<dbReference type="Gene3D" id="3.40.50.2000">
    <property type="entry name" value="Glycogen Phosphorylase B"/>
    <property type="match status" value="2"/>
</dbReference>
<dbReference type="InterPro" id="IPR010610">
    <property type="entry name" value="EryCIII-like_C"/>
</dbReference>
<dbReference type="GO" id="GO:0016758">
    <property type="term" value="F:hexosyltransferase activity"/>
    <property type="evidence" value="ECO:0007669"/>
    <property type="project" value="UniProtKB-ARBA"/>
</dbReference>
<dbReference type="HOGENOM" id="CLU_632577_0_0_11"/>
<dbReference type="InterPro" id="IPR002213">
    <property type="entry name" value="UDP_glucos_trans"/>
</dbReference>
<name>A0LS41_ACIC1</name>
<dbReference type="STRING" id="351607.Acel_0478"/>
<dbReference type="FunCoup" id="A0LS41">
    <property type="interactions" value="1"/>
</dbReference>
<dbReference type="Proteomes" id="UP000008221">
    <property type="component" value="Chromosome"/>
</dbReference>
<dbReference type="eggNOG" id="COG1819">
    <property type="taxonomic scope" value="Bacteria"/>
</dbReference>
<dbReference type="AlphaFoldDB" id="A0LS41"/>
<evidence type="ECO:0000313" key="3">
    <source>
        <dbReference type="Proteomes" id="UP000008221"/>
    </source>
</evidence>
<accession>A0LS41</accession>
<organism evidence="2 3">
    <name type="scientific">Acidothermus cellulolyticus (strain ATCC 43068 / DSM 8971 / 11B)</name>
    <dbReference type="NCBI Taxonomy" id="351607"/>
    <lineage>
        <taxon>Bacteria</taxon>
        <taxon>Bacillati</taxon>
        <taxon>Actinomycetota</taxon>
        <taxon>Actinomycetes</taxon>
        <taxon>Acidothermales</taxon>
        <taxon>Acidothermaceae</taxon>
        <taxon>Acidothermus</taxon>
    </lineage>
</organism>
<dbReference type="SUPFAM" id="SSF53756">
    <property type="entry name" value="UDP-Glycosyltransferase/glycogen phosphorylase"/>
    <property type="match status" value="1"/>
</dbReference>
<dbReference type="OrthoDB" id="5488434at2"/>
<dbReference type="PANTHER" id="PTHR21015:SF22">
    <property type="entry name" value="GLYCOSYLTRANSFERASE"/>
    <property type="match status" value="1"/>
</dbReference>
<sequence>MSLSPDDFLQPLDLDSTLRSEEERALSTFAGGSAGGVNATISDPLVVAILTFFDGVGHVVRSCKVGAELAARGHNVVVGCAEGAKQIVERFNLTHWPIHEVAPLPPEGHPPGRSRLSNPQYLAACLDSEARLLAAVRPAVVLVDFRVTGTVSSAAAGVPCAWLANLSFLHYPLSAIWPQICQGFAEIGVAPPSRPFGEALLVPSSAWLEPLDGVPAEVRQWVTGVVSDVRFVGPIPSIDGSPGASDRRDARRSEEYVYVTFGGLAAGSTIVQRLLPALAELDMHVVVSMGPHTAASALSDVPPNVAIRPFDNNYPALIRNASVVVHHGGHTTLIDAMYAGIPAICLPQHDEQRRNGRLLEELGTGKVVELDEVGSIAREIKNLLSDTVVRGNCEKVARLLSVERGAADAADALERIARWRRVLAADRPSVSGV</sequence>
<dbReference type="GO" id="GO:0008194">
    <property type="term" value="F:UDP-glycosyltransferase activity"/>
    <property type="evidence" value="ECO:0007669"/>
    <property type="project" value="InterPro"/>
</dbReference>
<dbReference type="RefSeq" id="WP_011719314.1">
    <property type="nucleotide sequence ID" value="NC_008578.1"/>
</dbReference>
<dbReference type="CDD" id="cd03784">
    <property type="entry name" value="GT1_Gtf-like"/>
    <property type="match status" value="1"/>
</dbReference>
<gene>
    <name evidence="2" type="ordered locus">Acel_0478</name>
</gene>